<dbReference type="OrthoDB" id="9807591at2"/>
<accession>A0A1I3N5H8</accession>
<proteinExistence type="predicted"/>
<feature type="transmembrane region" description="Helical" evidence="1">
    <location>
        <begin position="7"/>
        <end position="26"/>
    </location>
</feature>
<keyword evidence="1" id="KW-0812">Transmembrane</keyword>
<dbReference type="Proteomes" id="UP000199110">
    <property type="component" value="Unassembled WGS sequence"/>
</dbReference>
<dbReference type="InterPro" id="IPR012429">
    <property type="entry name" value="HGSNAT_cat"/>
</dbReference>
<dbReference type="STRING" id="390807.SAMN04488095_2058"/>
<feature type="domain" description="Heparan-alpha-glucosaminide N-acetyltransferase catalytic" evidence="2">
    <location>
        <begin position="4"/>
        <end position="223"/>
    </location>
</feature>
<reference evidence="3 4" key="1">
    <citation type="submission" date="2016-10" db="EMBL/GenBank/DDBJ databases">
        <authorList>
            <person name="de Groot N.N."/>
        </authorList>
    </citation>
    <scope>NUCLEOTIDE SEQUENCE [LARGE SCALE GENOMIC DNA]</scope>
    <source>
        <strain evidence="3 4">DSM 19073</strain>
    </source>
</reference>
<name>A0A1I3N5H8_9RHOB</name>
<dbReference type="RefSeq" id="WP_092779874.1">
    <property type="nucleotide sequence ID" value="NZ_FORA01000002.1"/>
</dbReference>
<keyword evidence="1" id="KW-1133">Transmembrane helix</keyword>
<organism evidence="3 4">
    <name type="scientific">Jannaschia pohangensis</name>
    <dbReference type="NCBI Taxonomy" id="390807"/>
    <lineage>
        <taxon>Bacteria</taxon>
        <taxon>Pseudomonadati</taxon>
        <taxon>Pseudomonadota</taxon>
        <taxon>Alphaproteobacteria</taxon>
        <taxon>Rhodobacterales</taxon>
        <taxon>Roseobacteraceae</taxon>
        <taxon>Jannaschia</taxon>
    </lineage>
</organism>
<evidence type="ECO:0000313" key="3">
    <source>
        <dbReference type="EMBL" id="SFJ04543.1"/>
    </source>
</evidence>
<protein>
    <submittedName>
        <fullName evidence="3">Uncharacterized membrane protein</fullName>
    </submittedName>
</protein>
<dbReference type="EMBL" id="FORA01000002">
    <property type="protein sequence ID" value="SFJ04543.1"/>
    <property type="molecule type" value="Genomic_DNA"/>
</dbReference>
<sequence length="239" mass="25786">MTHRLIALDWLRTAAFVAMAVFHFGRDFEVLGLVPPGTTFGGLWDLSARTIASSFIFLAGFSIWLAHGKRFRPRSFGKRLGLLAVAAGGVSLATYFAVPGAWVRFGILHSIALSSVFALMFLRAPWWSTALAAAAVLWVGPQLRAPTFDGVWWLWSGLGTSTPAMIDYEPMVPWLAPCLAGLAFGQAGGARLLDWGPAVPGPVARALAWPGQHALSLYLLHQPILIGLILAGAWISQRI</sequence>
<evidence type="ECO:0000256" key="1">
    <source>
        <dbReference type="SAM" id="Phobius"/>
    </source>
</evidence>
<dbReference type="Pfam" id="PF07786">
    <property type="entry name" value="HGSNAT_cat"/>
    <property type="match status" value="1"/>
</dbReference>
<evidence type="ECO:0000313" key="4">
    <source>
        <dbReference type="Proteomes" id="UP000199110"/>
    </source>
</evidence>
<keyword evidence="4" id="KW-1185">Reference proteome</keyword>
<dbReference type="AlphaFoldDB" id="A0A1I3N5H8"/>
<keyword evidence="1" id="KW-0472">Membrane</keyword>
<evidence type="ECO:0000259" key="2">
    <source>
        <dbReference type="Pfam" id="PF07786"/>
    </source>
</evidence>
<feature type="transmembrane region" description="Helical" evidence="1">
    <location>
        <begin position="46"/>
        <end position="68"/>
    </location>
</feature>
<feature type="transmembrane region" description="Helical" evidence="1">
    <location>
        <begin position="80"/>
        <end position="98"/>
    </location>
</feature>
<gene>
    <name evidence="3" type="ORF">SAMN04488095_2058</name>
</gene>
<feature type="transmembrane region" description="Helical" evidence="1">
    <location>
        <begin position="215"/>
        <end position="235"/>
    </location>
</feature>